<dbReference type="EMBL" id="WWTN01000002">
    <property type="protein sequence ID" value="MZH54604.1"/>
    <property type="molecule type" value="Genomic_DNA"/>
</dbReference>
<name>A0AB36B222_CLOIN</name>
<proteinExistence type="predicted"/>
<dbReference type="AlphaFoldDB" id="A0AB36B222"/>
<organism evidence="1 2">
    <name type="scientific">Clostridium innocuum</name>
    <dbReference type="NCBI Taxonomy" id="1522"/>
    <lineage>
        <taxon>Bacteria</taxon>
        <taxon>Bacillati</taxon>
        <taxon>Bacillota</taxon>
        <taxon>Clostridia</taxon>
        <taxon>Eubacteriales</taxon>
        <taxon>Clostridiaceae</taxon>
        <taxon>Clostridium</taxon>
    </lineage>
</organism>
<dbReference type="Proteomes" id="UP000604383">
    <property type="component" value="Unassembled WGS sequence"/>
</dbReference>
<gene>
    <name evidence="1" type="ORF">GT664_02270</name>
</gene>
<reference evidence="1" key="1">
    <citation type="journal article" date="2019" name="Nat. Med.">
        <title>A library of human gut bacterial isolates paired with longitudinal multiomics data enables mechanistic microbiome research.</title>
        <authorList>
            <person name="Poyet M."/>
            <person name="Groussin M."/>
            <person name="Gibbons S.M."/>
            <person name="Avila-Pacheco J."/>
            <person name="Jiang X."/>
            <person name="Kearney S.M."/>
            <person name="Perrotta A.R."/>
            <person name="Berdy B."/>
            <person name="Zhao S."/>
            <person name="Lieberman T.D."/>
            <person name="Swanson P.K."/>
            <person name="Smith M."/>
            <person name="Roesemann S."/>
            <person name="Alexander J.E."/>
            <person name="Rich S.A."/>
            <person name="Livny J."/>
            <person name="Vlamakis H."/>
            <person name="Clish C."/>
            <person name="Bullock K."/>
            <person name="Deik A."/>
            <person name="Scott J."/>
            <person name="Pierce K.A."/>
            <person name="Xavier R.J."/>
            <person name="Alm E.J."/>
        </authorList>
    </citation>
    <scope>NUCLEOTIDE SEQUENCE</scope>
    <source>
        <strain evidence="1">BIOML-A12</strain>
    </source>
</reference>
<evidence type="ECO:0000313" key="2">
    <source>
        <dbReference type="Proteomes" id="UP000604383"/>
    </source>
</evidence>
<sequence>MIMRETTRIASAITKNENKKVYDEYYKRILSNKQILACVMKGCIPEYEDTPLEEIPAYIELSATESEMIDEKSIEVVDEAIPGSQIKYDIQFEAALLCKYKAEGSEEKRPSYKE</sequence>
<comment type="caution">
    <text evidence="1">The sequence shown here is derived from an EMBL/GenBank/DDBJ whole genome shotgun (WGS) entry which is preliminary data.</text>
</comment>
<accession>A0AB36B222</accession>
<evidence type="ECO:0000313" key="1">
    <source>
        <dbReference type="EMBL" id="MZH54604.1"/>
    </source>
</evidence>
<protein>
    <submittedName>
        <fullName evidence="1">Uncharacterized protein</fullName>
    </submittedName>
</protein>